<dbReference type="GO" id="GO:0005886">
    <property type="term" value="C:plasma membrane"/>
    <property type="evidence" value="ECO:0007669"/>
    <property type="project" value="TreeGrafter"/>
</dbReference>
<evidence type="ECO:0000313" key="3">
    <source>
        <dbReference type="Proteomes" id="UP000638353"/>
    </source>
</evidence>
<dbReference type="GO" id="GO:0016887">
    <property type="term" value="F:ATP hydrolysis activity"/>
    <property type="evidence" value="ECO:0007669"/>
    <property type="project" value="InterPro"/>
</dbReference>
<dbReference type="GO" id="GO:0022857">
    <property type="term" value="F:transmembrane transporter activity"/>
    <property type="evidence" value="ECO:0007669"/>
    <property type="project" value="TreeGrafter"/>
</dbReference>
<sequence length="126" mass="13159">MDTGQGRVLAVDGLRCVTPTGRVLLVEARLELAAGASAAVTGASGSSKSTLLMCLLGLVRPGSGRIEVAGTDLARLSGRRLARHRRRTTGMVFRFGELPPELSPLENVALAALLAGTRRSSRTYGS</sequence>
<name>A0A918X560_9ACTN</name>
<evidence type="ECO:0000259" key="1">
    <source>
        <dbReference type="Pfam" id="PF00005"/>
    </source>
</evidence>
<dbReference type="InterPro" id="IPR027417">
    <property type="entry name" value="P-loop_NTPase"/>
</dbReference>
<evidence type="ECO:0000313" key="2">
    <source>
        <dbReference type="EMBL" id="GHD12885.1"/>
    </source>
</evidence>
<proteinExistence type="predicted"/>
<dbReference type="InterPro" id="IPR015854">
    <property type="entry name" value="ABC_transpr_LolD-like"/>
</dbReference>
<dbReference type="SUPFAM" id="SSF52540">
    <property type="entry name" value="P-loop containing nucleoside triphosphate hydrolases"/>
    <property type="match status" value="1"/>
</dbReference>
<dbReference type="Pfam" id="PF00005">
    <property type="entry name" value="ABC_tran"/>
    <property type="match status" value="1"/>
</dbReference>
<dbReference type="Proteomes" id="UP000638353">
    <property type="component" value="Unassembled WGS sequence"/>
</dbReference>
<dbReference type="RefSeq" id="WP_189827051.1">
    <property type="nucleotide sequence ID" value="NZ_BMVC01000018.1"/>
</dbReference>
<dbReference type="Gene3D" id="3.40.50.300">
    <property type="entry name" value="P-loop containing nucleotide triphosphate hydrolases"/>
    <property type="match status" value="1"/>
</dbReference>
<protein>
    <recommendedName>
        <fullName evidence="1">ABC transporter domain-containing protein</fullName>
    </recommendedName>
</protein>
<dbReference type="EMBL" id="BMVC01000018">
    <property type="protein sequence ID" value="GHD12885.1"/>
    <property type="molecule type" value="Genomic_DNA"/>
</dbReference>
<dbReference type="PANTHER" id="PTHR24220">
    <property type="entry name" value="IMPORT ATP-BINDING PROTEIN"/>
    <property type="match status" value="1"/>
</dbReference>
<dbReference type="InterPro" id="IPR003439">
    <property type="entry name" value="ABC_transporter-like_ATP-bd"/>
</dbReference>
<reference evidence="2" key="1">
    <citation type="journal article" date="2014" name="Int. J. Syst. Evol. Microbiol.">
        <title>Complete genome sequence of Corynebacterium casei LMG S-19264T (=DSM 44701T), isolated from a smear-ripened cheese.</title>
        <authorList>
            <consortium name="US DOE Joint Genome Institute (JGI-PGF)"/>
            <person name="Walter F."/>
            <person name="Albersmeier A."/>
            <person name="Kalinowski J."/>
            <person name="Ruckert C."/>
        </authorList>
    </citation>
    <scope>NUCLEOTIDE SEQUENCE</scope>
    <source>
        <strain evidence="2">JCM 4637</strain>
    </source>
</reference>
<dbReference type="AlphaFoldDB" id="A0A918X560"/>
<organism evidence="2 3">
    <name type="scientific">Streptomyces finlayi</name>
    <dbReference type="NCBI Taxonomy" id="67296"/>
    <lineage>
        <taxon>Bacteria</taxon>
        <taxon>Bacillati</taxon>
        <taxon>Actinomycetota</taxon>
        <taxon>Actinomycetes</taxon>
        <taxon>Kitasatosporales</taxon>
        <taxon>Streptomycetaceae</taxon>
        <taxon>Streptomyces</taxon>
    </lineage>
</organism>
<gene>
    <name evidence="2" type="ORF">GCM10010334_70470</name>
</gene>
<feature type="domain" description="ABC transporter" evidence="1">
    <location>
        <begin position="28"/>
        <end position="115"/>
    </location>
</feature>
<comment type="caution">
    <text evidence="2">The sequence shown here is derived from an EMBL/GenBank/DDBJ whole genome shotgun (WGS) entry which is preliminary data.</text>
</comment>
<accession>A0A918X560</accession>
<reference evidence="2" key="2">
    <citation type="submission" date="2020-09" db="EMBL/GenBank/DDBJ databases">
        <authorList>
            <person name="Sun Q."/>
            <person name="Ohkuma M."/>
        </authorList>
    </citation>
    <scope>NUCLEOTIDE SEQUENCE</scope>
    <source>
        <strain evidence="2">JCM 4637</strain>
    </source>
</reference>
<dbReference type="GO" id="GO:0005524">
    <property type="term" value="F:ATP binding"/>
    <property type="evidence" value="ECO:0007669"/>
    <property type="project" value="InterPro"/>
</dbReference>